<dbReference type="EMBL" id="MWML01000082">
    <property type="protein sequence ID" value="TCG07038.1"/>
    <property type="molecule type" value="Genomic_DNA"/>
</dbReference>
<protein>
    <submittedName>
        <fullName evidence="1">Uncharacterized protein</fullName>
    </submittedName>
</protein>
<name>A0A4V2NH09_9BURK</name>
<keyword evidence="2" id="KW-1185">Reference proteome</keyword>
<reference evidence="1 2" key="1">
    <citation type="submission" date="2017-02" db="EMBL/GenBank/DDBJ databases">
        <title>Paraburkholderia sophoroidis sp. nov. and Paraburkholderia steynii sp. nov. rhizobial symbionts of the fynbos legume Hypocalyptus sophoroides.</title>
        <authorList>
            <person name="Steenkamp E.T."/>
            <person name="Beukes C.W."/>
            <person name="Van Zyl E."/>
            <person name="Avontuur J."/>
            <person name="Chan W.Y."/>
            <person name="Hassen A."/>
            <person name="Palmer M."/>
            <person name="Mthombeni L."/>
            <person name="Phalane F."/>
            <person name="Sereme K."/>
            <person name="Venter S.N."/>
        </authorList>
    </citation>
    <scope>NUCLEOTIDE SEQUENCE [LARGE SCALE GENOMIC DNA]</scope>
    <source>
        <strain evidence="1 2">HC1.1ba</strain>
    </source>
</reference>
<gene>
    <name evidence="1" type="ORF">BZM27_22375</name>
</gene>
<dbReference type="AlphaFoldDB" id="A0A4V2NH09"/>
<evidence type="ECO:0000313" key="2">
    <source>
        <dbReference type="Proteomes" id="UP000294200"/>
    </source>
</evidence>
<evidence type="ECO:0000313" key="1">
    <source>
        <dbReference type="EMBL" id="TCG07038.1"/>
    </source>
</evidence>
<proteinExistence type="predicted"/>
<accession>A0A4V2NH09</accession>
<sequence length="65" mass="6888">MQAQTGAYARVIGRTGITSMYPADALGREPFPGWPILELAPAVPHPHGAGVARIELRTRPHDTGG</sequence>
<comment type="caution">
    <text evidence="1">The sequence shown here is derived from an EMBL/GenBank/DDBJ whole genome shotgun (WGS) entry which is preliminary data.</text>
</comment>
<dbReference type="Proteomes" id="UP000294200">
    <property type="component" value="Unassembled WGS sequence"/>
</dbReference>
<organism evidence="1 2">
    <name type="scientific">Paraburkholderia steynii</name>
    <dbReference type="NCBI Taxonomy" id="1245441"/>
    <lineage>
        <taxon>Bacteria</taxon>
        <taxon>Pseudomonadati</taxon>
        <taxon>Pseudomonadota</taxon>
        <taxon>Betaproteobacteria</taxon>
        <taxon>Burkholderiales</taxon>
        <taxon>Burkholderiaceae</taxon>
        <taxon>Paraburkholderia</taxon>
    </lineage>
</organism>